<dbReference type="GO" id="GO:0006020">
    <property type="term" value="P:inositol metabolic process"/>
    <property type="evidence" value="ECO:0007669"/>
    <property type="project" value="TreeGrafter"/>
</dbReference>
<dbReference type="SUPFAM" id="SSF56655">
    <property type="entry name" value="Carbohydrate phosphatase"/>
    <property type="match status" value="1"/>
</dbReference>
<dbReference type="AlphaFoldDB" id="A0AAV5AA23"/>
<dbReference type="CDD" id="cd01639">
    <property type="entry name" value="IMPase"/>
    <property type="match status" value="1"/>
</dbReference>
<comment type="pathway">
    <text evidence="8">Polyol metabolism; myo-inositol biosynthesis; myo-inositol from D-glucose 6-phosphate: step 2/2.</text>
</comment>
<dbReference type="EMBL" id="BPWL01000005">
    <property type="protein sequence ID" value="GJJ10422.1"/>
    <property type="molecule type" value="Genomic_DNA"/>
</dbReference>
<keyword evidence="10" id="KW-1185">Reference proteome</keyword>
<dbReference type="GO" id="GO:0008934">
    <property type="term" value="F:inositol monophosphate 1-phosphatase activity"/>
    <property type="evidence" value="ECO:0007669"/>
    <property type="project" value="InterPro"/>
</dbReference>
<sequence length="329" mass="36882">MATRELTPQDFETLLEFSKTLAQTAGKIIVEGSNAILNQDQGNVDEKKNSVDLVTQWDVKVEEHVKSEVAKTWPDFHFIGEETFSSGSEKPSLTDAPTFCVDPIDGTTNFVHGFPYACISIGMFYKKQPLLGVIYNPFLNEMYYGLKGSGSYVSFPYLDKPLRLPIASQRSLPSLSQALIGVEWGSDRRLSVMQQKATSFLRLAGDKDEIPNARMAHSLRSLGSAALNYGQIARGGLDIYWEVGCWPWDVCAGIVIALEAGCYVTGSKNFFKAHRHEEPTLMTDWTELIWGRKYIVIRGIADTPSEKGRDAQRRLVQDFYDSVEEWDAI</sequence>
<keyword evidence="6 7" id="KW-0460">Magnesium</keyword>
<dbReference type="EC" id="3.1.3.25" evidence="8"/>
<dbReference type="InterPro" id="IPR000760">
    <property type="entry name" value="Inositol_monophosphatase-like"/>
</dbReference>
<gene>
    <name evidence="9" type="ORF">Clacol_004648</name>
</gene>
<evidence type="ECO:0000256" key="4">
    <source>
        <dbReference type="ARBA" id="ARBA00022723"/>
    </source>
</evidence>
<evidence type="ECO:0000256" key="2">
    <source>
        <dbReference type="ARBA" id="ARBA00001946"/>
    </source>
</evidence>
<evidence type="ECO:0000256" key="5">
    <source>
        <dbReference type="ARBA" id="ARBA00022801"/>
    </source>
</evidence>
<protein>
    <recommendedName>
        <fullName evidence="8">Inositol-1-monophosphatase</fullName>
        <ecNumber evidence="8">3.1.3.25</ecNumber>
    </recommendedName>
</protein>
<dbReference type="Gene3D" id="3.40.190.80">
    <property type="match status" value="1"/>
</dbReference>
<dbReference type="PANTHER" id="PTHR20854:SF4">
    <property type="entry name" value="INOSITOL-1-MONOPHOSPHATASE-RELATED"/>
    <property type="match status" value="1"/>
</dbReference>
<feature type="binding site" evidence="7">
    <location>
        <position position="105"/>
    </location>
    <ligand>
        <name>Mg(2+)</name>
        <dbReference type="ChEBI" id="CHEBI:18420"/>
        <label>1</label>
        <note>catalytic</note>
    </ligand>
</feature>
<feature type="binding site" evidence="7">
    <location>
        <position position="81"/>
    </location>
    <ligand>
        <name>Mg(2+)</name>
        <dbReference type="ChEBI" id="CHEBI:18420"/>
        <label>1</label>
        <note>catalytic</note>
    </ligand>
</feature>
<evidence type="ECO:0000256" key="1">
    <source>
        <dbReference type="ARBA" id="ARBA00001033"/>
    </source>
</evidence>
<evidence type="ECO:0000256" key="6">
    <source>
        <dbReference type="ARBA" id="ARBA00022842"/>
    </source>
</evidence>
<dbReference type="InterPro" id="IPR033942">
    <property type="entry name" value="IMPase"/>
</dbReference>
<accession>A0AAV5AA23</accession>
<dbReference type="PRINTS" id="PR00377">
    <property type="entry name" value="IMPHPHTASES"/>
</dbReference>
<reference evidence="9" key="1">
    <citation type="submission" date="2021-10" db="EMBL/GenBank/DDBJ databases">
        <title>De novo Genome Assembly of Clathrus columnatus (Basidiomycota, Fungi) Using Illumina and Nanopore Sequence Data.</title>
        <authorList>
            <person name="Ogiso-Tanaka E."/>
            <person name="Itagaki H."/>
            <person name="Hosoya T."/>
            <person name="Hosaka K."/>
        </authorList>
    </citation>
    <scope>NUCLEOTIDE SEQUENCE</scope>
    <source>
        <strain evidence="9">MO-923</strain>
    </source>
</reference>
<feature type="binding site" evidence="7">
    <location>
        <position position="102"/>
    </location>
    <ligand>
        <name>Mg(2+)</name>
        <dbReference type="ChEBI" id="CHEBI:18420"/>
        <label>1</label>
        <note>catalytic</note>
    </ligand>
</feature>
<evidence type="ECO:0000313" key="10">
    <source>
        <dbReference type="Proteomes" id="UP001050691"/>
    </source>
</evidence>
<dbReference type="Proteomes" id="UP001050691">
    <property type="component" value="Unassembled WGS sequence"/>
</dbReference>
<comment type="catalytic activity">
    <reaction evidence="1 8">
        <text>a myo-inositol phosphate + H2O = myo-inositol + phosphate</text>
        <dbReference type="Rhea" id="RHEA:24056"/>
        <dbReference type="ChEBI" id="CHEBI:15377"/>
        <dbReference type="ChEBI" id="CHEBI:17268"/>
        <dbReference type="ChEBI" id="CHEBI:43474"/>
        <dbReference type="ChEBI" id="CHEBI:84139"/>
        <dbReference type="EC" id="3.1.3.25"/>
    </reaction>
</comment>
<comment type="similarity">
    <text evidence="3 8">Belongs to the inositol monophosphatase superfamily.</text>
</comment>
<feature type="binding site" evidence="7">
    <location>
        <position position="249"/>
    </location>
    <ligand>
        <name>Mg(2+)</name>
        <dbReference type="ChEBI" id="CHEBI:18420"/>
        <label>1</label>
        <note>catalytic</note>
    </ligand>
</feature>
<comment type="caution">
    <text evidence="9">The sequence shown here is derived from an EMBL/GenBank/DDBJ whole genome shotgun (WGS) entry which is preliminary data.</text>
</comment>
<evidence type="ECO:0000256" key="8">
    <source>
        <dbReference type="RuleBase" id="RU364068"/>
    </source>
</evidence>
<keyword evidence="4 7" id="KW-0479">Metal-binding</keyword>
<name>A0AAV5AA23_9AGAM</name>
<dbReference type="GO" id="GO:0007165">
    <property type="term" value="P:signal transduction"/>
    <property type="evidence" value="ECO:0007669"/>
    <property type="project" value="TreeGrafter"/>
</dbReference>
<dbReference type="PROSITE" id="PS00629">
    <property type="entry name" value="IMP_1"/>
    <property type="match status" value="1"/>
</dbReference>
<keyword evidence="5 8" id="KW-0378">Hydrolase</keyword>
<evidence type="ECO:0000256" key="3">
    <source>
        <dbReference type="ARBA" id="ARBA00009759"/>
    </source>
</evidence>
<proteinExistence type="inferred from homology"/>
<dbReference type="PANTHER" id="PTHR20854">
    <property type="entry name" value="INOSITOL MONOPHOSPHATASE"/>
    <property type="match status" value="1"/>
</dbReference>
<organism evidence="9 10">
    <name type="scientific">Clathrus columnatus</name>
    <dbReference type="NCBI Taxonomy" id="1419009"/>
    <lineage>
        <taxon>Eukaryota</taxon>
        <taxon>Fungi</taxon>
        <taxon>Dikarya</taxon>
        <taxon>Basidiomycota</taxon>
        <taxon>Agaricomycotina</taxon>
        <taxon>Agaricomycetes</taxon>
        <taxon>Phallomycetidae</taxon>
        <taxon>Phallales</taxon>
        <taxon>Clathraceae</taxon>
        <taxon>Clathrus</taxon>
    </lineage>
</organism>
<dbReference type="FunFam" id="3.30.540.10:FF:000004">
    <property type="entry name" value="Inositol-1-monophosphatase"/>
    <property type="match status" value="1"/>
</dbReference>
<comment type="cofactor">
    <cofactor evidence="2 7 8">
        <name>Mg(2+)</name>
        <dbReference type="ChEBI" id="CHEBI:18420"/>
    </cofactor>
</comment>
<evidence type="ECO:0000256" key="7">
    <source>
        <dbReference type="PIRSR" id="PIRSR600760-2"/>
    </source>
</evidence>
<dbReference type="InterPro" id="IPR020583">
    <property type="entry name" value="Inositol_monoP_metal-BS"/>
</dbReference>
<evidence type="ECO:0000313" key="9">
    <source>
        <dbReference type="EMBL" id="GJJ10422.1"/>
    </source>
</evidence>
<dbReference type="Pfam" id="PF00459">
    <property type="entry name" value="Inositol_P"/>
    <property type="match status" value="1"/>
</dbReference>
<dbReference type="Gene3D" id="3.30.540.10">
    <property type="entry name" value="Fructose-1,6-Bisphosphatase, subunit A, domain 1"/>
    <property type="match status" value="1"/>
</dbReference>
<dbReference type="GO" id="GO:0046872">
    <property type="term" value="F:metal ion binding"/>
    <property type="evidence" value="ECO:0007669"/>
    <property type="project" value="UniProtKB-KW"/>
</dbReference>
<feature type="binding site" evidence="7">
    <location>
        <position position="104"/>
    </location>
    <ligand>
        <name>Mg(2+)</name>
        <dbReference type="ChEBI" id="CHEBI:18420"/>
        <label>1</label>
        <note>catalytic</note>
    </ligand>
</feature>